<dbReference type="Proteomes" id="UP000823904">
    <property type="component" value="Unassembled WGS sequence"/>
</dbReference>
<name>A0A9D2PKM4_9FIRM</name>
<accession>A0A9D2PKM4</accession>
<dbReference type="GO" id="GO:0003700">
    <property type="term" value="F:DNA-binding transcription factor activity"/>
    <property type="evidence" value="ECO:0007669"/>
    <property type="project" value="InterPro"/>
</dbReference>
<reference evidence="6" key="2">
    <citation type="submission" date="2021-04" db="EMBL/GenBank/DDBJ databases">
        <authorList>
            <person name="Gilroy R."/>
        </authorList>
    </citation>
    <scope>NUCLEOTIDE SEQUENCE</scope>
    <source>
        <strain evidence="6">ChiSjej3B21-8574</strain>
    </source>
</reference>
<reference evidence="6" key="1">
    <citation type="journal article" date="2021" name="PeerJ">
        <title>Extensive microbial diversity within the chicken gut microbiome revealed by metagenomics and culture.</title>
        <authorList>
            <person name="Gilroy R."/>
            <person name="Ravi A."/>
            <person name="Getino M."/>
            <person name="Pursley I."/>
            <person name="Horton D.L."/>
            <person name="Alikhan N.F."/>
            <person name="Baker D."/>
            <person name="Gharbi K."/>
            <person name="Hall N."/>
            <person name="Watson M."/>
            <person name="Adriaenssens E.M."/>
            <person name="Foster-Nyarko E."/>
            <person name="Jarju S."/>
            <person name="Secka A."/>
            <person name="Antonio M."/>
            <person name="Oren A."/>
            <person name="Chaudhuri R.R."/>
            <person name="La Ragione R."/>
            <person name="Hildebrand F."/>
            <person name="Pallen M.J."/>
        </authorList>
    </citation>
    <scope>NUCLEOTIDE SEQUENCE</scope>
    <source>
        <strain evidence="6">ChiSjej3B21-8574</strain>
    </source>
</reference>
<dbReference type="PANTHER" id="PTHR30514:SF21">
    <property type="entry name" value="RPIR-FAMILY TRANSCRIPTIONAL REGULATOR"/>
    <property type="match status" value="1"/>
</dbReference>
<dbReference type="Pfam" id="PF01418">
    <property type="entry name" value="HTH_6"/>
    <property type="match status" value="1"/>
</dbReference>
<dbReference type="Gene3D" id="3.40.50.10490">
    <property type="entry name" value="Glucose-6-phosphate isomerase like protein, domain 1"/>
    <property type="match status" value="1"/>
</dbReference>
<dbReference type="InterPro" id="IPR047640">
    <property type="entry name" value="RpiR-like"/>
</dbReference>
<dbReference type="InterPro" id="IPR009057">
    <property type="entry name" value="Homeodomain-like_sf"/>
</dbReference>
<organism evidence="6 7">
    <name type="scientific">Candidatus Anaerostipes avistercoris</name>
    <dbReference type="NCBI Taxonomy" id="2838462"/>
    <lineage>
        <taxon>Bacteria</taxon>
        <taxon>Bacillati</taxon>
        <taxon>Bacillota</taxon>
        <taxon>Clostridia</taxon>
        <taxon>Lachnospirales</taxon>
        <taxon>Lachnospiraceae</taxon>
        <taxon>Anaerostipes</taxon>
    </lineage>
</organism>
<dbReference type="InterPro" id="IPR001347">
    <property type="entry name" value="SIS_dom"/>
</dbReference>
<evidence type="ECO:0000256" key="3">
    <source>
        <dbReference type="ARBA" id="ARBA00023163"/>
    </source>
</evidence>
<dbReference type="GO" id="GO:0003677">
    <property type="term" value="F:DNA binding"/>
    <property type="evidence" value="ECO:0007669"/>
    <property type="project" value="UniProtKB-KW"/>
</dbReference>
<dbReference type="PROSITE" id="PS51464">
    <property type="entry name" value="SIS"/>
    <property type="match status" value="1"/>
</dbReference>
<gene>
    <name evidence="6" type="ORF">H9754_11355</name>
</gene>
<keyword evidence="2" id="KW-0238">DNA-binding</keyword>
<keyword evidence="3" id="KW-0804">Transcription</keyword>
<feature type="domain" description="SIS" evidence="5">
    <location>
        <begin position="112"/>
        <end position="260"/>
    </location>
</feature>
<protein>
    <submittedName>
        <fullName evidence="6">MurR/RpiR family transcriptional regulator</fullName>
    </submittedName>
</protein>
<dbReference type="PANTHER" id="PTHR30514">
    <property type="entry name" value="GLUCOKINASE"/>
    <property type="match status" value="1"/>
</dbReference>
<dbReference type="CDD" id="cd05013">
    <property type="entry name" value="SIS_RpiR"/>
    <property type="match status" value="1"/>
</dbReference>
<evidence type="ECO:0000256" key="2">
    <source>
        <dbReference type="ARBA" id="ARBA00023125"/>
    </source>
</evidence>
<evidence type="ECO:0000259" key="5">
    <source>
        <dbReference type="PROSITE" id="PS51464"/>
    </source>
</evidence>
<keyword evidence="1" id="KW-0805">Transcription regulation</keyword>
<dbReference type="SUPFAM" id="SSF53697">
    <property type="entry name" value="SIS domain"/>
    <property type="match status" value="1"/>
</dbReference>
<dbReference type="InterPro" id="IPR000281">
    <property type="entry name" value="HTH_RpiR"/>
</dbReference>
<proteinExistence type="predicted"/>
<evidence type="ECO:0000259" key="4">
    <source>
        <dbReference type="PROSITE" id="PS51071"/>
    </source>
</evidence>
<feature type="domain" description="HTH rpiR-type" evidence="4">
    <location>
        <begin position="1"/>
        <end position="75"/>
    </location>
</feature>
<dbReference type="InterPro" id="IPR046348">
    <property type="entry name" value="SIS_dom_sf"/>
</dbReference>
<dbReference type="InterPro" id="IPR036388">
    <property type="entry name" value="WH-like_DNA-bd_sf"/>
</dbReference>
<evidence type="ECO:0000256" key="1">
    <source>
        <dbReference type="ARBA" id="ARBA00023015"/>
    </source>
</evidence>
<dbReference type="PROSITE" id="PS51071">
    <property type="entry name" value="HTH_RPIR"/>
    <property type="match status" value="1"/>
</dbReference>
<dbReference type="Pfam" id="PF01380">
    <property type="entry name" value="SIS"/>
    <property type="match status" value="1"/>
</dbReference>
<dbReference type="Gene3D" id="1.10.10.10">
    <property type="entry name" value="Winged helix-like DNA-binding domain superfamily/Winged helix DNA-binding domain"/>
    <property type="match status" value="1"/>
</dbReference>
<dbReference type="AlphaFoldDB" id="A0A9D2PKM4"/>
<dbReference type="GO" id="GO:0097367">
    <property type="term" value="F:carbohydrate derivative binding"/>
    <property type="evidence" value="ECO:0007669"/>
    <property type="project" value="InterPro"/>
</dbReference>
<dbReference type="InterPro" id="IPR035472">
    <property type="entry name" value="RpiR-like_SIS"/>
</dbReference>
<dbReference type="GO" id="GO:1901135">
    <property type="term" value="P:carbohydrate derivative metabolic process"/>
    <property type="evidence" value="ECO:0007669"/>
    <property type="project" value="InterPro"/>
</dbReference>
<dbReference type="SUPFAM" id="SSF46689">
    <property type="entry name" value="Homeodomain-like"/>
    <property type="match status" value="1"/>
</dbReference>
<sequence>MKLNLNLPLHALSSKELEMMQYVHDHSDEVASMSIQTFAKEINYSTSTVIRFCRKLGFSGFPEFKFFLRNLNLQKELNDTPTNVSVDSIKNTIKADLVSTASLLGSDDLFQIARLLSGNRPIYLYSPAGLTDIAVSYLESMLFISGCQKVYKTTAAKALRHFIQTAEKEDIFIFISNSGRFESTLNLAKEARLHGLTVISISSIENNDLAELSNYNLRFFSKKRENNGADLTSRLCSFFVLSSFIEYFSLYKKGLKHENENVSESD</sequence>
<evidence type="ECO:0000313" key="7">
    <source>
        <dbReference type="Proteomes" id="UP000823904"/>
    </source>
</evidence>
<evidence type="ECO:0000313" key="6">
    <source>
        <dbReference type="EMBL" id="HJC51140.1"/>
    </source>
</evidence>
<comment type="caution">
    <text evidence="6">The sequence shown here is derived from an EMBL/GenBank/DDBJ whole genome shotgun (WGS) entry which is preliminary data.</text>
</comment>
<dbReference type="EMBL" id="DWWD01000044">
    <property type="protein sequence ID" value="HJC51140.1"/>
    <property type="molecule type" value="Genomic_DNA"/>
</dbReference>